<evidence type="ECO:0000256" key="11">
    <source>
        <dbReference type="ARBA" id="ARBA00023014"/>
    </source>
</evidence>
<gene>
    <name evidence="15" type="ordered locus">Ocepr_0090</name>
</gene>
<dbReference type="GO" id="GO:0035485">
    <property type="term" value="F:adenine/guanine mispair binding"/>
    <property type="evidence" value="ECO:0007669"/>
    <property type="project" value="TreeGrafter"/>
</dbReference>
<dbReference type="InterPro" id="IPR023170">
    <property type="entry name" value="HhH_base_excis_C"/>
</dbReference>
<name>E4U6D4_OCEP5</name>
<dbReference type="STRING" id="670487.Ocepr_0090"/>
<keyword evidence="10" id="KW-0408">Iron</keyword>
<keyword evidence="13" id="KW-0326">Glycosidase</keyword>
<dbReference type="InterPro" id="IPR000445">
    <property type="entry name" value="HhH_motif"/>
</dbReference>
<evidence type="ECO:0000256" key="13">
    <source>
        <dbReference type="ARBA" id="ARBA00023295"/>
    </source>
</evidence>
<sequence length="216" mass="24198">MEVRGREITNALLRWGEKNLRDFPWRGTRDPYRIFVAEFLLQRTRAEQVVPAYEELVRKYPGFEELAGADPSGLLEIIRPLGLHRRANLLQNAARIIKEQFGGLLPPSMKELTSIEGVGTYTAAAILAALYDLPAPAVDTNTLRVLGRVFGLEIKESSRKKREYRDLIESLVPKGQARLYIYALLDLAATVCTPRNPACDRCPLIRICHKGGGNGL</sequence>
<evidence type="ECO:0000256" key="1">
    <source>
        <dbReference type="ARBA" id="ARBA00000843"/>
    </source>
</evidence>
<evidence type="ECO:0000256" key="9">
    <source>
        <dbReference type="ARBA" id="ARBA00022801"/>
    </source>
</evidence>
<dbReference type="PROSITE" id="PS00764">
    <property type="entry name" value="ENDONUCLEASE_III_1"/>
    <property type="match status" value="1"/>
</dbReference>
<dbReference type="InterPro" id="IPR044298">
    <property type="entry name" value="MIG/MutY"/>
</dbReference>
<dbReference type="Pfam" id="PF10576">
    <property type="entry name" value="EndIII_4Fe-2S"/>
    <property type="match status" value="1"/>
</dbReference>
<dbReference type="Gene3D" id="1.10.1670.10">
    <property type="entry name" value="Helix-hairpin-Helix base-excision DNA repair enzymes (C-terminal)"/>
    <property type="match status" value="1"/>
</dbReference>
<evidence type="ECO:0000313" key="15">
    <source>
        <dbReference type="EMBL" id="ADR35554.1"/>
    </source>
</evidence>
<evidence type="ECO:0000256" key="12">
    <source>
        <dbReference type="ARBA" id="ARBA00023204"/>
    </source>
</evidence>
<dbReference type="InterPro" id="IPR003265">
    <property type="entry name" value="HhH-GPD_domain"/>
</dbReference>
<dbReference type="SMART" id="SM00478">
    <property type="entry name" value="ENDO3c"/>
    <property type="match status" value="1"/>
</dbReference>
<dbReference type="REBASE" id="29571">
    <property type="entry name" value="V.OprORF89P"/>
</dbReference>
<evidence type="ECO:0000256" key="7">
    <source>
        <dbReference type="ARBA" id="ARBA00022723"/>
    </source>
</evidence>
<dbReference type="InterPro" id="IPR004035">
    <property type="entry name" value="Endouclease-III_FeS-bd_BS"/>
</dbReference>
<dbReference type="Pfam" id="PF00633">
    <property type="entry name" value="HHH"/>
    <property type="match status" value="1"/>
</dbReference>
<dbReference type="EC" id="3.2.2.31" evidence="4"/>
<comment type="catalytic activity">
    <reaction evidence="1">
        <text>Hydrolyzes free adenine bases from 7,8-dihydro-8-oxoguanine:adenine mismatched double-stranded DNA, leaving an apurinic site.</text>
        <dbReference type="EC" id="3.2.2.31"/>
    </reaction>
</comment>
<accession>E4U6D4</accession>
<organism evidence="15 16">
    <name type="scientific">Oceanithermus profundus (strain DSM 14977 / NBRC 100410 / VKM B-2274 / 506)</name>
    <dbReference type="NCBI Taxonomy" id="670487"/>
    <lineage>
        <taxon>Bacteria</taxon>
        <taxon>Thermotogati</taxon>
        <taxon>Deinococcota</taxon>
        <taxon>Deinococci</taxon>
        <taxon>Thermales</taxon>
        <taxon>Thermaceae</taxon>
        <taxon>Oceanithermus</taxon>
    </lineage>
</organism>
<dbReference type="SUPFAM" id="SSF48150">
    <property type="entry name" value="DNA-glycosylase"/>
    <property type="match status" value="1"/>
</dbReference>
<dbReference type="PIRSF" id="PIRSF001435">
    <property type="entry name" value="Nth"/>
    <property type="match status" value="1"/>
</dbReference>
<dbReference type="Gene3D" id="1.10.340.30">
    <property type="entry name" value="Hypothetical protein, domain 2"/>
    <property type="match status" value="1"/>
</dbReference>
<dbReference type="Pfam" id="PF00730">
    <property type="entry name" value="HhH-GPD"/>
    <property type="match status" value="1"/>
</dbReference>
<reference evidence="15 16" key="2">
    <citation type="journal article" date="2011" name="Stand. Genomic Sci.">
        <title>Complete genome sequence of Oceanithermus profundus type strain (506).</title>
        <authorList>
            <person name="Pati A."/>
            <person name="Zhang X."/>
            <person name="Lapidus A."/>
            <person name="Nolan M."/>
            <person name="Lucas S."/>
            <person name="Del Rio T.G."/>
            <person name="Tice H."/>
            <person name="Cheng J.F."/>
            <person name="Tapia R."/>
            <person name="Han C."/>
            <person name="Goodwin L."/>
            <person name="Pitluck S."/>
            <person name="Liolios K."/>
            <person name="Pagani I."/>
            <person name="Ivanova N."/>
            <person name="Mavromatis K."/>
            <person name="Chen A."/>
            <person name="Palaniappan K."/>
            <person name="Hauser L."/>
            <person name="Jeffries C.D."/>
            <person name="Brambilla E.M."/>
            <person name="Rohl A."/>
            <person name="Mwirichia R."/>
            <person name="Rohde M."/>
            <person name="Tindall B.J."/>
            <person name="Sikorski J."/>
            <person name="Wirth R."/>
            <person name="Goker M."/>
            <person name="Woyke T."/>
            <person name="Detter J.C."/>
            <person name="Bristow J."/>
            <person name="Eisen J.A."/>
            <person name="Markowitz V."/>
            <person name="Hugenholtz P."/>
            <person name="Kyrpides N.C."/>
            <person name="Klenk H.P."/>
            <person name="Land M."/>
        </authorList>
    </citation>
    <scope>NUCLEOTIDE SEQUENCE [LARGE SCALE GENOMIC DNA]</scope>
    <source>
        <strain evidence="16">DSM 14977 / NBRC 100410 / VKM B-2274 / 506</strain>
    </source>
</reference>
<dbReference type="GO" id="GO:0006298">
    <property type="term" value="P:mismatch repair"/>
    <property type="evidence" value="ECO:0007669"/>
    <property type="project" value="TreeGrafter"/>
</dbReference>
<evidence type="ECO:0000256" key="3">
    <source>
        <dbReference type="ARBA" id="ARBA00008343"/>
    </source>
</evidence>
<comment type="cofactor">
    <cofactor evidence="2">
        <name>[4Fe-4S] cluster</name>
        <dbReference type="ChEBI" id="CHEBI:49883"/>
    </cofactor>
</comment>
<evidence type="ECO:0000259" key="14">
    <source>
        <dbReference type="SMART" id="SM00478"/>
    </source>
</evidence>
<dbReference type="GO" id="GO:0046872">
    <property type="term" value="F:metal ion binding"/>
    <property type="evidence" value="ECO:0007669"/>
    <property type="project" value="UniProtKB-KW"/>
</dbReference>
<keyword evidence="9" id="KW-0378">Hydrolase</keyword>
<keyword evidence="8" id="KW-0227">DNA damage</keyword>
<keyword evidence="12" id="KW-0234">DNA repair</keyword>
<dbReference type="InterPro" id="IPR011257">
    <property type="entry name" value="DNA_glycosylase"/>
</dbReference>
<dbReference type="PANTHER" id="PTHR42944">
    <property type="entry name" value="ADENINE DNA GLYCOSYLASE"/>
    <property type="match status" value="1"/>
</dbReference>
<dbReference type="eggNOG" id="COG1194">
    <property type="taxonomic scope" value="Bacteria"/>
</dbReference>
<dbReference type="GO" id="GO:0006284">
    <property type="term" value="P:base-excision repair"/>
    <property type="evidence" value="ECO:0007669"/>
    <property type="project" value="InterPro"/>
</dbReference>
<evidence type="ECO:0000256" key="5">
    <source>
        <dbReference type="ARBA" id="ARBA00022023"/>
    </source>
</evidence>
<dbReference type="HOGENOM" id="CLU_012862_2_1_0"/>
<dbReference type="GO" id="GO:0000701">
    <property type="term" value="F:purine-specific mismatch base pair DNA N-glycosylase activity"/>
    <property type="evidence" value="ECO:0007669"/>
    <property type="project" value="UniProtKB-EC"/>
</dbReference>
<evidence type="ECO:0000256" key="10">
    <source>
        <dbReference type="ARBA" id="ARBA00023004"/>
    </source>
</evidence>
<dbReference type="GO" id="GO:0034039">
    <property type="term" value="F:8-oxo-7,8-dihydroguanine DNA N-glycosylase activity"/>
    <property type="evidence" value="ECO:0007669"/>
    <property type="project" value="TreeGrafter"/>
</dbReference>
<keyword evidence="16" id="KW-1185">Reference proteome</keyword>
<dbReference type="GO" id="GO:0032357">
    <property type="term" value="F:oxidized purine DNA binding"/>
    <property type="evidence" value="ECO:0007669"/>
    <property type="project" value="TreeGrafter"/>
</dbReference>
<dbReference type="CDD" id="cd00056">
    <property type="entry name" value="ENDO3c"/>
    <property type="match status" value="1"/>
</dbReference>
<dbReference type="InterPro" id="IPR003651">
    <property type="entry name" value="Endonuclease3_FeS-loop_motif"/>
</dbReference>
<dbReference type="EMBL" id="CP002361">
    <property type="protein sequence ID" value="ADR35554.1"/>
    <property type="molecule type" value="Genomic_DNA"/>
</dbReference>
<dbReference type="Proteomes" id="UP000008722">
    <property type="component" value="Chromosome"/>
</dbReference>
<keyword evidence="11" id="KW-0411">Iron-sulfur</keyword>
<dbReference type="KEGG" id="opr:Ocepr_0090"/>
<proteinExistence type="inferred from homology"/>
<keyword evidence="6" id="KW-0004">4Fe-4S</keyword>
<dbReference type="GO" id="GO:0051539">
    <property type="term" value="F:4 iron, 4 sulfur cluster binding"/>
    <property type="evidence" value="ECO:0007669"/>
    <property type="project" value="UniProtKB-KW"/>
</dbReference>
<evidence type="ECO:0000256" key="6">
    <source>
        <dbReference type="ARBA" id="ARBA00022485"/>
    </source>
</evidence>
<evidence type="ECO:0000256" key="2">
    <source>
        <dbReference type="ARBA" id="ARBA00001966"/>
    </source>
</evidence>
<protein>
    <recommendedName>
        <fullName evidence="5">Adenine DNA glycosylase</fullName>
        <ecNumber evidence="4">3.2.2.31</ecNumber>
    </recommendedName>
</protein>
<feature type="domain" description="HhH-GPD" evidence="14">
    <location>
        <begin position="40"/>
        <end position="190"/>
    </location>
</feature>
<dbReference type="AlphaFoldDB" id="E4U6D4"/>
<keyword evidence="7" id="KW-0479">Metal-binding</keyword>
<reference evidence="16" key="1">
    <citation type="submission" date="2010-11" db="EMBL/GenBank/DDBJ databases">
        <title>The complete sequence of chromosome of Oceanithermus profundus DSM 14977.</title>
        <authorList>
            <consortium name="US DOE Joint Genome Institute (JGI-PGF)"/>
            <person name="Lucas S."/>
            <person name="Copeland A."/>
            <person name="Lapidus A."/>
            <person name="Bruce D."/>
            <person name="Goodwin L."/>
            <person name="Pitluck S."/>
            <person name="Kyrpides N."/>
            <person name="Mavromatis K."/>
            <person name="Pagani I."/>
            <person name="Ivanova N."/>
            <person name="Zhang X."/>
            <person name="Brettin T."/>
            <person name="Detter J.C."/>
            <person name="Tapia R."/>
            <person name="Han C."/>
            <person name="Land M."/>
            <person name="Hauser L."/>
            <person name="Markowitz V."/>
            <person name="Cheng J.-F."/>
            <person name="Hugenholtz P."/>
            <person name="Woyke T."/>
            <person name="Wu D."/>
            <person name="Tindall B."/>
            <person name="Faehnrich R."/>
            <person name="Brambilla E."/>
            <person name="Klenk H.-P."/>
            <person name="Eisen J.A."/>
        </authorList>
    </citation>
    <scope>NUCLEOTIDE SEQUENCE [LARGE SCALE GENOMIC DNA]</scope>
    <source>
        <strain evidence="16">DSM 14977 / NBRC 100410 / VKM B-2274 / 506</strain>
    </source>
</reference>
<evidence type="ECO:0000256" key="4">
    <source>
        <dbReference type="ARBA" id="ARBA00012045"/>
    </source>
</evidence>
<comment type="similarity">
    <text evidence="3">Belongs to the Nth/MutY family.</text>
</comment>
<evidence type="ECO:0000256" key="8">
    <source>
        <dbReference type="ARBA" id="ARBA00022763"/>
    </source>
</evidence>
<evidence type="ECO:0000313" key="16">
    <source>
        <dbReference type="Proteomes" id="UP000008722"/>
    </source>
</evidence>
<dbReference type="PANTHER" id="PTHR42944:SF1">
    <property type="entry name" value="ADENINE DNA GLYCOSYLASE"/>
    <property type="match status" value="1"/>
</dbReference>